<evidence type="ECO:0000313" key="3">
    <source>
        <dbReference type="EMBL" id="KAE8957118.1"/>
    </source>
</evidence>
<comment type="caution">
    <text evidence="3">The sequence shown here is derived from an EMBL/GenBank/DDBJ whole genome shotgun (WGS) entry which is preliminary data.</text>
</comment>
<feature type="region of interest" description="Disordered" evidence="1">
    <location>
        <begin position="1"/>
        <end position="31"/>
    </location>
</feature>
<dbReference type="AlphaFoldDB" id="A0A6A3GRI5"/>
<sequence>MQDAPAASTEAVTKKRPTKDTTKANTTKETTVTAGVAPTTRNVTSNAAVMTNGSDDLGKDEDAPVGDTLQLSDDELMVAQKRSKFIKRVLADGRYGSMKVETKFGLVTIETANGWRVVLPPTLWSLVFKEMHGTVWSGHLRGPHTYGRVAQLYWWPGLYREVRRGIRGCPECGSRKAKLRETVATGMSLPPWSA</sequence>
<dbReference type="InterPro" id="IPR041588">
    <property type="entry name" value="Integrase_H2C2"/>
</dbReference>
<evidence type="ECO:0000313" key="4">
    <source>
        <dbReference type="Proteomes" id="UP000460718"/>
    </source>
</evidence>
<gene>
    <name evidence="3" type="ORF">PF011_g31248</name>
</gene>
<reference evidence="3 4" key="1">
    <citation type="submission" date="2018-09" db="EMBL/GenBank/DDBJ databases">
        <title>Genomic investigation of the strawberry pathogen Phytophthora fragariae indicates pathogenicity is determined by transcriptional variation in three key races.</title>
        <authorList>
            <person name="Adams T.M."/>
            <person name="Armitage A.D."/>
            <person name="Sobczyk M.K."/>
            <person name="Bates H.J."/>
            <person name="Dunwell J.M."/>
            <person name="Nellist C.F."/>
            <person name="Harrison R.J."/>
        </authorList>
    </citation>
    <scope>NUCLEOTIDE SEQUENCE [LARGE SCALE GENOMIC DNA]</scope>
    <source>
        <strain evidence="3 4">SCRP245</strain>
    </source>
</reference>
<dbReference type="EMBL" id="QXFW01007420">
    <property type="protein sequence ID" value="KAE8957118.1"/>
    <property type="molecule type" value="Genomic_DNA"/>
</dbReference>
<dbReference type="Proteomes" id="UP000460718">
    <property type="component" value="Unassembled WGS sequence"/>
</dbReference>
<proteinExistence type="predicted"/>
<accession>A0A6A3GRI5</accession>
<organism evidence="3 4">
    <name type="scientific">Phytophthora fragariae</name>
    <dbReference type="NCBI Taxonomy" id="53985"/>
    <lineage>
        <taxon>Eukaryota</taxon>
        <taxon>Sar</taxon>
        <taxon>Stramenopiles</taxon>
        <taxon>Oomycota</taxon>
        <taxon>Peronosporomycetes</taxon>
        <taxon>Peronosporales</taxon>
        <taxon>Peronosporaceae</taxon>
        <taxon>Phytophthora</taxon>
    </lineage>
</organism>
<feature type="domain" description="Integrase zinc-binding" evidence="2">
    <location>
        <begin position="120"/>
        <end position="177"/>
    </location>
</feature>
<evidence type="ECO:0000256" key="1">
    <source>
        <dbReference type="SAM" id="MobiDB-lite"/>
    </source>
</evidence>
<dbReference type="Gene3D" id="1.10.340.70">
    <property type="match status" value="1"/>
</dbReference>
<name>A0A6A3GRI5_9STRA</name>
<dbReference type="Pfam" id="PF17921">
    <property type="entry name" value="Integrase_H2C2"/>
    <property type="match status" value="1"/>
</dbReference>
<evidence type="ECO:0000259" key="2">
    <source>
        <dbReference type="Pfam" id="PF17921"/>
    </source>
</evidence>
<protein>
    <recommendedName>
        <fullName evidence="2">Integrase zinc-binding domain-containing protein</fullName>
    </recommendedName>
</protein>